<feature type="region of interest" description="Disordered" evidence="1">
    <location>
        <begin position="39"/>
        <end position="99"/>
    </location>
</feature>
<protein>
    <recommendedName>
        <fullName evidence="4">SH3 domain-containing protein</fullName>
    </recommendedName>
</protein>
<dbReference type="SUPFAM" id="SSF52047">
    <property type="entry name" value="RNI-like"/>
    <property type="match status" value="1"/>
</dbReference>
<proteinExistence type="predicted"/>
<dbReference type="SMART" id="SM00368">
    <property type="entry name" value="LRR_RI"/>
    <property type="match status" value="3"/>
</dbReference>
<feature type="compositionally biased region" description="Basic and acidic residues" evidence="1">
    <location>
        <begin position="9"/>
        <end position="26"/>
    </location>
</feature>
<evidence type="ECO:0008006" key="4">
    <source>
        <dbReference type="Google" id="ProtNLM"/>
    </source>
</evidence>
<evidence type="ECO:0000256" key="1">
    <source>
        <dbReference type="SAM" id="MobiDB-lite"/>
    </source>
</evidence>
<gene>
    <name evidence="2" type="ORF">SNAT2548_LOCUS21103</name>
</gene>
<dbReference type="EMBL" id="CAJNDS010002236">
    <property type="protein sequence ID" value="CAE7387007.1"/>
    <property type="molecule type" value="Genomic_DNA"/>
</dbReference>
<dbReference type="Proteomes" id="UP000604046">
    <property type="component" value="Unassembled WGS sequence"/>
</dbReference>
<comment type="caution">
    <text evidence="2">The sequence shown here is derived from an EMBL/GenBank/DDBJ whole genome shotgun (WGS) entry which is preliminary data.</text>
</comment>
<dbReference type="InterPro" id="IPR032675">
    <property type="entry name" value="LRR_dom_sf"/>
</dbReference>
<feature type="compositionally biased region" description="Basic and acidic residues" evidence="1">
    <location>
        <begin position="481"/>
        <end position="502"/>
    </location>
</feature>
<dbReference type="Gene3D" id="3.80.10.10">
    <property type="entry name" value="Ribonuclease Inhibitor"/>
    <property type="match status" value="1"/>
</dbReference>
<dbReference type="OrthoDB" id="433806at2759"/>
<reference evidence="2" key="1">
    <citation type="submission" date="2021-02" db="EMBL/GenBank/DDBJ databases">
        <authorList>
            <person name="Dougan E. K."/>
            <person name="Rhodes N."/>
            <person name="Thang M."/>
            <person name="Chan C."/>
        </authorList>
    </citation>
    <scope>NUCLEOTIDE SEQUENCE</scope>
</reference>
<name>A0A812QCE5_9DINO</name>
<sequence>MAELSDVGEMDHLMDPERTPEGSNLRCDDLDLWKKVEEERGQRSWDRYNKLREGREAREAAEPAPRRAERAERILSERSDRRRECKADKAESEQISSEGKGLEDLWQKAEAELQRRRAQAANRGLRVYDMAKGKGREGLGKGSERYERYERSGYPSKTVQSSWQGSLQLEGDGRQYKVLLSRRNLDDVALQHWCRWARPKLARLPSSAVVILIDLGFNKITAQGLQLLLDMLQELEVPVEALSLHHNLLADEAADALAQYLQHSSHTLFELSLTNNQIGEPGARTLLEAAVRAMQSPSELEQSGTNAVRYPALRQNKKVPLWLRLGYNRIGEGRPGFIRNFLKRTEAELQKIRQGLGTASESPEEDPWASFAGLRAGGTRVPDSSTHIFCEALSGLGCDQKCCTQLYPEVNGFPAGPAVHLFQLDQQLERESSLSWQQPRPLRRHEEGKGQKGHKGQKGERGGKGKPGKFLDNFKAPSRSDGSEEHPREGREEPESRLDDKELRSLFDLSAAHEGEKASPSSRSRGTLAFVLRDVLEPENLGREVSLWPLRSGDAVRVLYQGSEDLGDCGYVFASFNGREGWVPATAISGHWRDKP</sequence>
<organism evidence="2 3">
    <name type="scientific">Symbiodinium natans</name>
    <dbReference type="NCBI Taxonomy" id="878477"/>
    <lineage>
        <taxon>Eukaryota</taxon>
        <taxon>Sar</taxon>
        <taxon>Alveolata</taxon>
        <taxon>Dinophyceae</taxon>
        <taxon>Suessiales</taxon>
        <taxon>Symbiodiniaceae</taxon>
        <taxon>Symbiodinium</taxon>
    </lineage>
</organism>
<feature type="compositionally biased region" description="Basic and acidic residues" evidence="1">
    <location>
        <begin position="39"/>
        <end position="92"/>
    </location>
</feature>
<accession>A0A812QCE5</accession>
<keyword evidence="3" id="KW-1185">Reference proteome</keyword>
<dbReference type="AlphaFoldDB" id="A0A812QCE5"/>
<feature type="region of interest" description="Disordered" evidence="1">
    <location>
        <begin position="432"/>
        <end position="502"/>
    </location>
</feature>
<feature type="region of interest" description="Disordered" evidence="1">
    <location>
        <begin position="1"/>
        <end position="26"/>
    </location>
</feature>
<evidence type="ECO:0000313" key="3">
    <source>
        <dbReference type="Proteomes" id="UP000604046"/>
    </source>
</evidence>
<evidence type="ECO:0000313" key="2">
    <source>
        <dbReference type="EMBL" id="CAE7387007.1"/>
    </source>
</evidence>